<organism evidence="2 3">
    <name type="scientific">Lunasporangiospora selenospora</name>
    <dbReference type="NCBI Taxonomy" id="979761"/>
    <lineage>
        <taxon>Eukaryota</taxon>
        <taxon>Fungi</taxon>
        <taxon>Fungi incertae sedis</taxon>
        <taxon>Mucoromycota</taxon>
        <taxon>Mortierellomycotina</taxon>
        <taxon>Mortierellomycetes</taxon>
        <taxon>Mortierellales</taxon>
        <taxon>Mortierellaceae</taxon>
        <taxon>Lunasporangiospora</taxon>
    </lineage>
</organism>
<dbReference type="OrthoDB" id="2446782at2759"/>
<evidence type="ECO:0000313" key="2">
    <source>
        <dbReference type="EMBL" id="KAF9581685.1"/>
    </source>
</evidence>
<dbReference type="Proteomes" id="UP000780801">
    <property type="component" value="Unassembled WGS sequence"/>
</dbReference>
<reference evidence="2" key="1">
    <citation type="journal article" date="2020" name="Fungal Divers.">
        <title>Resolving the Mortierellaceae phylogeny through synthesis of multi-gene phylogenetics and phylogenomics.</title>
        <authorList>
            <person name="Vandepol N."/>
            <person name="Liber J."/>
            <person name="Desiro A."/>
            <person name="Na H."/>
            <person name="Kennedy M."/>
            <person name="Barry K."/>
            <person name="Grigoriev I.V."/>
            <person name="Miller A.N."/>
            <person name="O'Donnell K."/>
            <person name="Stajich J.E."/>
            <person name="Bonito G."/>
        </authorList>
    </citation>
    <scope>NUCLEOTIDE SEQUENCE</scope>
    <source>
        <strain evidence="2">KOD1015</strain>
    </source>
</reference>
<keyword evidence="3" id="KW-1185">Reference proteome</keyword>
<feature type="compositionally biased region" description="Basic and acidic residues" evidence="1">
    <location>
        <begin position="56"/>
        <end position="68"/>
    </location>
</feature>
<proteinExistence type="predicted"/>
<accession>A0A9P6FTS2</accession>
<evidence type="ECO:0000256" key="1">
    <source>
        <dbReference type="SAM" id="MobiDB-lite"/>
    </source>
</evidence>
<sequence>MYKTSITTAKYMAARFMEVIEDYGRTQIWDQRCKTTVEWEKSIGITAVSKRAGRRNGSEDHQGSHGDFLDLNNPLRLKTDLKEAYGVTDETVLAYEMNKTKLNVIERLGSLKKVLVMDSAS</sequence>
<comment type="caution">
    <text evidence="2">The sequence shown here is derived from an EMBL/GenBank/DDBJ whole genome shotgun (WGS) entry which is preliminary data.</text>
</comment>
<gene>
    <name evidence="2" type="ORF">BGW38_001212</name>
</gene>
<protein>
    <submittedName>
        <fullName evidence="2">Uncharacterized protein</fullName>
    </submittedName>
</protein>
<feature type="region of interest" description="Disordered" evidence="1">
    <location>
        <begin position="50"/>
        <end position="69"/>
    </location>
</feature>
<evidence type="ECO:0000313" key="3">
    <source>
        <dbReference type="Proteomes" id="UP000780801"/>
    </source>
</evidence>
<dbReference type="AlphaFoldDB" id="A0A9P6FTS2"/>
<name>A0A9P6FTS2_9FUNG</name>
<dbReference type="EMBL" id="JAABOA010001370">
    <property type="protein sequence ID" value="KAF9581685.1"/>
    <property type="molecule type" value="Genomic_DNA"/>
</dbReference>